<accession>A0A813H555</accession>
<keyword evidence="2" id="KW-1133">Transmembrane helix</keyword>
<evidence type="ECO:0000256" key="2">
    <source>
        <dbReference type="SAM" id="Phobius"/>
    </source>
</evidence>
<keyword evidence="4" id="KW-1185">Reference proteome</keyword>
<evidence type="ECO:0000313" key="3">
    <source>
        <dbReference type="EMBL" id="CAE8632766.1"/>
    </source>
</evidence>
<dbReference type="Proteomes" id="UP000654075">
    <property type="component" value="Unassembled WGS sequence"/>
</dbReference>
<feature type="non-terminal residue" evidence="3">
    <location>
        <position position="1"/>
    </location>
</feature>
<feature type="transmembrane region" description="Helical" evidence="2">
    <location>
        <begin position="86"/>
        <end position="108"/>
    </location>
</feature>
<dbReference type="AlphaFoldDB" id="A0A813H555"/>
<evidence type="ECO:0000313" key="4">
    <source>
        <dbReference type="Proteomes" id="UP000654075"/>
    </source>
</evidence>
<dbReference type="OrthoDB" id="442886at2759"/>
<name>A0A813H555_POLGL</name>
<sequence>AEAAEAKGEQMMKNGEAAEARVAAAASAAKVAQAKADKELASAQSMSSEASQLRDQRKQALQDAETAKEQAVAEETTLEDDNAGSWYLKLALFLATAVSWASVAGLLWSRIKHRELHSHHLSMIVQLNEDRLKCHERLQMLGMGLEEQGLGVPLLGGSCPAQGG</sequence>
<gene>
    <name evidence="3" type="ORF">PGLA1383_LOCUS48696</name>
</gene>
<protein>
    <submittedName>
        <fullName evidence="3">Uncharacterized protein</fullName>
    </submittedName>
</protein>
<keyword evidence="2" id="KW-0472">Membrane</keyword>
<feature type="compositionally biased region" description="Basic and acidic residues" evidence="1">
    <location>
        <begin position="52"/>
        <end position="68"/>
    </location>
</feature>
<comment type="caution">
    <text evidence="3">The sequence shown here is derived from an EMBL/GenBank/DDBJ whole genome shotgun (WGS) entry which is preliminary data.</text>
</comment>
<organism evidence="3 4">
    <name type="scientific">Polarella glacialis</name>
    <name type="common">Dinoflagellate</name>
    <dbReference type="NCBI Taxonomy" id="89957"/>
    <lineage>
        <taxon>Eukaryota</taxon>
        <taxon>Sar</taxon>
        <taxon>Alveolata</taxon>
        <taxon>Dinophyceae</taxon>
        <taxon>Suessiales</taxon>
        <taxon>Suessiaceae</taxon>
        <taxon>Polarella</taxon>
    </lineage>
</organism>
<feature type="compositionally biased region" description="Low complexity" evidence="1">
    <location>
        <begin position="41"/>
        <end position="51"/>
    </location>
</feature>
<dbReference type="EMBL" id="CAJNNV010030520">
    <property type="protein sequence ID" value="CAE8632766.1"/>
    <property type="molecule type" value="Genomic_DNA"/>
</dbReference>
<reference evidence="3" key="1">
    <citation type="submission" date="2021-02" db="EMBL/GenBank/DDBJ databases">
        <authorList>
            <person name="Dougan E. K."/>
            <person name="Rhodes N."/>
            <person name="Thang M."/>
            <person name="Chan C."/>
        </authorList>
    </citation>
    <scope>NUCLEOTIDE SEQUENCE</scope>
</reference>
<feature type="region of interest" description="Disordered" evidence="1">
    <location>
        <begin position="37"/>
        <end position="76"/>
    </location>
</feature>
<proteinExistence type="predicted"/>
<evidence type="ECO:0000256" key="1">
    <source>
        <dbReference type="SAM" id="MobiDB-lite"/>
    </source>
</evidence>
<keyword evidence="2" id="KW-0812">Transmembrane</keyword>